<evidence type="ECO:0000313" key="2">
    <source>
        <dbReference type="Proteomes" id="UP001333110"/>
    </source>
</evidence>
<dbReference type="Proteomes" id="UP001333110">
    <property type="component" value="Unassembled WGS sequence"/>
</dbReference>
<protein>
    <submittedName>
        <fullName evidence="1">Uncharacterized protein</fullName>
    </submittedName>
</protein>
<organism evidence="1 2">
    <name type="scientific">Mycteria americana</name>
    <name type="common">Wood stork</name>
    <dbReference type="NCBI Taxonomy" id="33587"/>
    <lineage>
        <taxon>Eukaryota</taxon>
        <taxon>Metazoa</taxon>
        <taxon>Chordata</taxon>
        <taxon>Craniata</taxon>
        <taxon>Vertebrata</taxon>
        <taxon>Euteleostomi</taxon>
        <taxon>Archelosauria</taxon>
        <taxon>Archosauria</taxon>
        <taxon>Dinosauria</taxon>
        <taxon>Saurischia</taxon>
        <taxon>Theropoda</taxon>
        <taxon>Coelurosauria</taxon>
        <taxon>Aves</taxon>
        <taxon>Neognathae</taxon>
        <taxon>Neoaves</taxon>
        <taxon>Aequornithes</taxon>
        <taxon>Ciconiiformes</taxon>
        <taxon>Ciconiidae</taxon>
        <taxon>Mycteria</taxon>
    </lineage>
</organism>
<sequence length="144" mass="16477">MPRQPNWFHDEVTPFVYDGRTVHVIYLCCSKTSGMVSLNILVPLLCHYSLEGLTNTWVKHQLDDEAERAVVKGSYPYKLHNNSMQQHGWRPGQLTKECPEERDPITMMMPYEPLGLTFQKECGETGEGPEEVCQDGARGLKHEL</sequence>
<proteinExistence type="predicted"/>
<accession>A0AAN7MH78</accession>
<evidence type="ECO:0000313" key="1">
    <source>
        <dbReference type="EMBL" id="KAK4805584.1"/>
    </source>
</evidence>
<keyword evidence="2" id="KW-1185">Reference proteome</keyword>
<dbReference type="AlphaFoldDB" id="A0AAN7MH78"/>
<reference evidence="1 2" key="1">
    <citation type="journal article" date="2023" name="J. Hered.">
        <title>Chromosome-level genome of the wood stork (Mycteria americana) provides insight into avian chromosome evolution.</title>
        <authorList>
            <person name="Flamio R. Jr."/>
            <person name="Ramstad K.M."/>
        </authorList>
    </citation>
    <scope>NUCLEOTIDE SEQUENCE [LARGE SCALE GENOMIC DNA]</scope>
    <source>
        <strain evidence="1">JAX WOST 10</strain>
    </source>
</reference>
<comment type="caution">
    <text evidence="1">The sequence shown here is derived from an EMBL/GenBank/DDBJ whole genome shotgun (WGS) entry which is preliminary data.</text>
</comment>
<dbReference type="EMBL" id="JAUNZN010000071">
    <property type="protein sequence ID" value="KAK4805584.1"/>
    <property type="molecule type" value="Genomic_DNA"/>
</dbReference>
<name>A0AAN7MH78_MYCAM</name>
<gene>
    <name evidence="1" type="ORF">QYF61_009349</name>
</gene>